<dbReference type="Pfam" id="PF00498">
    <property type="entry name" value="FHA"/>
    <property type="match status" value="1"/>
</dbReference>
<dbReference type="AlphaFoldDB" id="A0A2H1WFN0"/>
<keyword evidence="3" id="KW-0479">Metal-binding</keyword>
<dbReference type="GO" id="GO:0005634">
    <property type="term" value="C:nucleus"/>
    <property type="evidence" value="ECO:0007669"/>
    <property type="project" value="TreeGrafter"/>
</dbReference>
<dbReference type="SMART" id="SM00240">
    <property type="entry name" value="FHA"/>
    <property type="match status" value="1"/>
</dbReference>
<dbReference type="PROSITE" id="PS50006">
    <property type="entry name" value="FHA_DOMAIN"/>
    <property type="match status" value="1"/>
</dbReference>
<dbReference type="GO" id="GO:0003697">
    <property type="term" value="F:single-stranded DNA binding"/>
    <property type="evidence" value="ECO:0007669"/>
    <property type="project" value="InterPro"/>
</dbReference>
<evidence type="ECO:0000256" key="7">
    <source>
        <dbReference type="SAM" id="Coils"/>
    </source>
</evidence>
<dbReference type="GO" id="GO:0006513">
    <property type="term" value="P:protein monoubiquitination"/>
    <property type="evidence" value="ECO:0007669"/>
    <property type="project" value="InterPro"/>
</dbReference>
<dbReference type="SUPFAM" id="SSF49879">
    <property type="entry name" value="SMAD/FHA domain"/>
    <property type="match status" value="1"/>
</dbReference>
<dbReference type="InterPro" id="IPR008984">
    <property type="entry name" value="SMAD_FHA_dom_sf"/>
</dbReference>
<dbReference type="InterPro" id="IPR000253">
    <property type="entry name" value="FHA_dom"/>
</dbReference>
<feature type="compositionally biased region" description="Basic and acidic residues" evidence="8">
    <location>
        <begin position="636"/>
        <end position="649"/>
    </location>
</feature>
<gene>
    <name evidence="12" type="ORF">SFRICE_023728</name>
</gene>
<feature type="region of interest" description="Disordered" evidence="8">
    <location>
        <begin position="574"/>
        <end position="652"/>
    </location>
</feature>
<dbReference type="PANTHER" id="PTHR14134:SF2">
    <property type="entry name" value="E3 UBIQUITIN-PROTEIN LIGASE RAD18"/>
    <property type="match status" value="1"/>
</dbReference>
<feature type="coiled-coil region" evidence="7">
    <location>
        <begin position="187"/>
        <end position="466"/>
    </location>
</feature>
<dbReference type="GO" id="GO:0097505">
    <property type="term" value="C:Rad6-Rad18 complex"/>
    <property type="evidence" value="ECO:0007669"/>
    <property type="project" value="TreeGrafter"/>
</dbReference>
<dbReference type="PROSITE" id="PS00518">
    <property type="entry name" value="ZF_RING_1"/>
    <property type="match status" value="1"/>
</dbReference>
<dbReference type="GO" id="GO:0061630">
    <property type="term" value="F:ubiquitin protein ligase activity"/>
    <property type="evidence" value="ECO:0007669"/>
    <property type="project" value="InterPro"/>
</dbReference>
<evidence type="ECO:0000256" key="3">
    <source>
        <dbReference type="ARBA" id="ARBA00022723"/>
    </source>
</evidence>
<accession>A0A2H1WFN0</accession>
<dbReference type="PROSITE" id="PS50089">
    <property type="entry name" value="ZF_RING_2"/>
    <property type="match status" value="1"/>
</dbReference>
<dbReference type="Gene3D" id="2.60.200.20">
    <property type="match status" value="1"/>
</dbReference>
<evidence type="ECO:0000313" key="12">
    <source>
        <dbReference type="EMBL" id="SOQ51889.1"/>
    </source>
</evidence>
<dbReference type="Gene3D" id="3.30.40.10">
    <property type="entry name" value="Zinc/RING finger domain, C3HC4 (zinc finger)"/>
    <property type="match status" value="1"/>
</dbReference>
<evidence type="ECO:0000259" key="11">
    <source>
        <dbReference type="PROSITE" id="PS50158"/>
    </source>
</evidence>
<feature type="domain" description="RING-type" evidence="10">
    <location>
        <begin position="496"/>
        <end position="534"/>
    </location>
</feature>
<feature type="compositionally biased region" description="Acidic residues" evidence="8">
    <location>
        <begin position="598"/>
        <end position="627"/>
    </location>
</feature>
<dbReference type="InterPro" id="IPR001841">
    <property type="entry name" value="Znf_RING"/>
</dbReference>
<dbReference type="SMART" id="SM00184">
    <property type="entry name" value="RING"/>
    <property type="match status" value="1"/>
</dbReference>
<dbReference type="CDD" id="cd16535">
    <property type="entry name" value="RING-HC_RNF8"/>
    <property type="match status" value="1"/>
</dbReference>
<keyword evidence="4 6" id="KW-0863">Zinc-finger</keyword>
<dbReference type="PANTHER" id="PTHR14134">
    <property type="entry name" value="E3 UBIQUITIN-PROTEIN LIGASE RAD18"/>
    <property type="match status" value="1"/>
</dbReference>
<dbReference type="InterPro" id="IPR039577">
    <property type="entry name" value="Rad18"/>
</dbReference>
<keyword evidence="7" id="KW-0175">Coiled coil</keyword>
<comment type="similarity">
    <text evidence="1">Belongs to the CHFR family.</text>
</comment>
<keyword evidence="5" id="KW-0862">Zinc</keyword>
<evidence type="ECO:0000256" key="8">
    <source>
        <dbReference type="SAM" id="MobiDB-lite"/>
    </source>
</evidence>
<evidence type="ECO:0000259" key="9">
    <source>
        <dbReference type="PROSITE" id="PS50006"/>
    </source>
</evidence>
<dbReference type="SUPFAM" id="SSF57756">
    <property type="entry name" value="Retrovirus zinc finger-like domains"/>
    <property type="match status" value="1"/>
</dbReference>
<dbReference type="CDD" id="cd00060">
    <property type="entry name" value="FHA"/>
    <property type="match status" value="1"/>
</dbReference>
<feature type="domain" description="FHA" evidence="9">
    <location>
        <begin position="33"/>
        <end position="82"/>
    </location>
</feature>
<dbReference type="SUPFAM" id="SSF57850">
    <property type="entry name" value="RING/U-box"/>
    <property type="match status" value="1"/>
</dbReference>
<evidence type="ECO:0000256" key="4">
    <source>
        <dbReference type="ARBA" id="ARBA00022771"/>
    </source>
</evidence>
<dbReference type="EMBL" id="ODYU01008362">
    <property type="protein sequence ID" value="SOQ51889.1"/>
    <property type="molecule type" value="Genomic_DNA"/>
</dbReference>
<evidence type="ECO:0000256" key="6">
    <source>
        <dbReference type="PROSITE-ProRule" id="PRU00047"/>
    </source>
</evidence>
<evidence type="ECO:0000256" key="2">
    <source>
        <dbReference type="ARBA" id="ARBA00017908"/>
    </source>
</evidence>
<dbReference type="PROSITE" id="PS50158">
    <property type="entry name" value="ZF_CCHC"/>
    <property type="match status" value="1"/>
</dbReference>
<dbReference type="InterPro" id="IPR017907">
    <property type="entry name" value="Znf_RING_CS"/>
</dbReference>
<feature type="domain" description="CCHC-type" evidence="11">
    <location>
        <begin position="676"/>
        <end position="691"/>
    </location>
</feature>
<dbReference type="GO" id="GO:0008270">
    <property type="term" value="F:zinc ion binding"/>
    <property type="evidence" value="ECO:0007669"/>
    <property type="project" value="UniProtKB-KW"/>
</dbReference>
<dbReference type="InterPro" id="IPR013083">
    <property type="entry name" value="Znf_RING/FYVE/PHD"/>
</dbReference>
<dbReference type="InterPro" id="IPR001878">
    <property type="entry name" value="Znf_CCHC"/>
</dbReference>
<evidence type="ECO:0000259" key="10">
    <source>
        <dbReference type="PROSITE" id="PS50089"/>
    </source>
</evidence>
<reference evidence="12" key="1">
    <citation type="submission" date="2016-07" db="EMBL/GenBank/DDBJ databases">
        <authorList>
            <person name="Bretaudeau A."/>
        </authorList>
    </citation>
    <scope>NUCLEOTIDE SEQUENCE</scope>
    <source>
        <strain evidence="12">Rice</strain>
        <tissue evidence="12">Whole body</tissue>
    </source>
</reference>
<proteinExistence type="inferred from homology"/>
<dbReference type="InterPro" id="IPR036875">
    <property type="entry name" value="Znf_CCHC_sf"/>
</dbReference>
<name>A0A2H1WFN0_SPOFR</name>
<dbReference type="GO" id="GO:0006301">
    <property type="term" value="P:DNA damage tolerance"/>
    <property type="evidence" value="ECO:0007669"/>
    <property type="project" value="InterPro"/>
</dbReference>
<evidence type="ECO:0000256" key="1">
    <source>
        <dbReference type="ARBA" id="ARBA00005797"/>
    </source>
</evidence>
<evidence type="ECO:0000256" key="5">
    <source>
        <dbReference type="ARBA" id="ARBA00022833"/>
    </source>
</evidence>
<protein>
    <recommendedName>
        <fullName evidence="2">E3 ubiquitin-protein ligase CHFR</fullName>
    </recommendedName>
</protein>
<feature type="compositionally biased region" description="Polar residues" evidence="8">
    <location>
        <begin position="580"/>
        <end position="591"/>
    </location>
</feature>
<dbReference type="Pfam" id="PF13920">
    <property type="entry name" value="zf-C3HC4_3"/>
    <property type="match status" value="1"/>
</dbReference>
<organism evidence="12">
    <name type="scientific">Spodoptera frugiperda</name>
    <name type="common">Fall armyworm</name>
    <dbReference type="NCBI Taxonomy" id="7108"/>
    <lineage>
        <taxon>Eukaryota</taxon>
        <taxon>Metazoa</taxon>
        <taxon>Ecdysozoa</taxon>
        <taxon>Arthropoda</taxon>
        <taxon>Hexapoda</taxon>
        <taxon>Insecta</taxon>
        <taxon>Pterygota</taxon>
        <taxon>Neoptera</taxon>
        <taxon>Endopterygota</taxon>
        <taxon>Lepidoptera</taxon>
        <taxon>Glossata</taxon>
        <taxon>Ditrysia</taxon>
        <taxon>Noctuoidea</taxon>
        <taxon>Noctuidae</taxon>
        <taxon>Amphipyrinae</taxon>
        <taxon>Spodoptera</taxon>
    </lineage>
</organism>
<sequence>MENSGTWPYLRCCKNLKSEFSYLSKIPITADGFTLGRNVANTVIVPFLSISRNHCKFIKGDNNKWILQDLSTFGVSINGVTVGKGCQKTLAHNDVICLEPTNEFVYYFVYPPQDNENYETPSKRIKMEDAHNNKIIDDVKMKFEESQTFELKHIEEKIQNAKQMQNTTIILKEQLQTDMNRKIHQLQSEFALQIQNLKGENDKVEEQKIKLIEERDMQLATIKQATEQKICELMEQIQKHNETESELLRENNLLKEKLTKERKEFLSELNRENTSKQEMLEKLKAKLREQEDLQLRERQNFVNMLQKETEQLRLAKEKEMKELEEQRKQRENDLKEELNNIKKNLEDKIQQTEQEKLKAEQLLNEQMENMKKLNDVEQIKMKELMKEREELQKKYNEAQSSAEKSLEELKMRVTERENELAAIAADRIQKQVEMSSAVINTLQEQLEKVKNQLQTVESERNTILETIAGPCKAIVQSSKDTVLTEMGELMESELQCSICNELFVQATTLNCSHTFCKYCISVWKKKKRDCPVCRASITSECRSLVLDSFIDKMVQSLSEEMKQKRKDILKDRKELESEQARQSNANTTRGNSSSYSSADDEEYDSEFAESEEGPEEDYLNYDYDGEYGNEWNTESDDSRLDSDDADGGRVRGNRSNRRIAETVEGLPNAYYGGYGRCYKCGARGHWAPGCPFR</sequence>